<evidence type="ECO:0000256" key="2">
    <source>
        <dbReference type="SAM" id="MobiDB-lite"/>
    </source>
</evidence>
<feature type="region of interest" description="Disordered" evidence="2">
    <location>
        <begin position="455"/>
        <end position="494"/>
    </location>
</feature>
<evidence type="ECO:0000259" key="3">
    <source>
        <dbReference type="PROSITE" id="PS50994"/>
    </source>
</evidence>
<evidence type="ECO:0000313" key="5">
    <source>
        <dbReference type="Proteomes" id="UP000623467"/>
    </source>
</evidence>
<organism evidence="4 5">
    <name type="scientific">Mycena sanguinolenta</name>
    <dbReference type="NCBI Taxonomy" id="230812"/>
    <lineage>
        <taxon>Eukaryota</taxon>
        <taxon>Fungi</taxon>
        <taxon>Dikarya</taxon>
        <taxon>Basidiomycota</taxon>
        <taxon>Agaricomycotina</taxon>
        <taxon>Agaricomycetes</taxon>
        <taxon>Agaricomycetidae</taxon>
        <taxon>Agaricales</taxon>
        <taxon>Marasmiineae</taxon>
        <taxon>Mycenaceae</taxon>
        <taxon>Mycena</taxon>
    </lineage>
</organism>
<keyword evidence="5" id="KW-1185">Reference proteome</keyword>
<dbReference type="InterPro" id="IPR036397">
    <property type="entry name" value="RNaseH_sf"/>
</dbReference>
<protein>
    <recommendedName>
        <fullName evidence="3">Integrase catalytic domain-containing protein</fullName>
    </recommendedName>
</protein>
<dbReference type="PROSITE" id="PS50994">
    <property type="entry name" value="INTEGRASE"/>
    <property type="match status" value="1"/>
</dbReference>
<keyword evidence="1" id="KW-0694">RNA-binding</keyword>
<gene>
    <name evidence="4" type="ORF">MSAN_00771100</name>
</gene>
<reference evidence="4" key="1">
    <citation type="submission" date="2020-05" db="EMBL/GenBank/DDBJ databases">
        <title>Mycena genomes resolve the evolution of fungal bioluminescence.</title>
        <authorList>
            <person name="Tsai I.J."/>
        </authorList>
    </citation>
    <scope>NUCLEOTIDE SEQUENCE</scope>
    <source>
        <strain evidence="4">160909Yilan</strain>
    </source>
</reference>
<accession>A0A8H7DEE7</accession>
<sequence length="613" mass="70461">MDAFNFPENLPSLPSNGQPWGANVLTGYQVLNDAYVRVLQALYQEDSDALRYRILSSNIVDNLVPILEGLETEVPREWVDQCASIFGPLVYELQFNCADKCSGSGTKLCCWNQLLSSVQAIVAAPRKHIDPEFLKEATGFNRSIKLGALASALNVHRHTLRKRLRELGLDKRFDEIDDADLDHLTRQYKAKKPTSGLRYLRGHFRRYGIRVQRERARHSLRRVDALGQALRTHLVLRRRRYKVARPNYLWHGDGHHKLIWWGIVIHGFIDGFCRTLTGLRASNNNRAATVLEVFMDAIQRYGTPSRVRGDRGGENTKVAIWMVMHRGPGRASFMWGSSTRNTRIERLWVEVGTQFARQWRAFFTRLGRRHQLDRMNPGHLWLLHHLFLVEINDDCVEFQEEWNLHPLGGPSTKNQSPSDIRLLGQVTEGVYRDDPLDGIHPDAINRYYGVEGRRLRRSRNQTGAGTSLDEDTPEDDTNVEPSEEEELENRIEGDLAHNIRHKPVKVAKHRSPFKDTELEQHFLAQLANLLSDPSILPEDYGVLEEEWEGEDYPELETFRPGTKGKELTVILPREIWFPRAIRWVQGLDLLTRVLEALDLDSDLPSDSIESDSD</sequence>
<comment type="caution">
    <text evidence="4">The sequence shown here is derived from an EMBL/GenBank/DDBJ whole genome shotgun (WGS) entry which is preliminary data.</text>
</comment>
<dbReference type="PANTHER" id="PTHR46791:SF5">
    <property type="entry name" value="CLR5 DOMAIN-CONTAINING PROTEIN-RELATED"/>
    <property type="match status" value="1"/>
</dbReference>
<dbReference type="EMBL" id="JACAZH010000004">
    <property type="protein sequence ID" value="KAF7371350.1"/>
    <property type="molecule type" value="Genomic_DNA"/>
</dbReference>
<dbReference type="InterPro" id="IPR012337">
    <property type="entry name" value="RNaseH-like_sf"/>
</dbReference>
<dbReference type="SUPFAM" id="SSF53098">
    <property type="entry name" value="Ribonuclease H-like"/>
    <property type="match status" value="1"/>
</dbReference>
<dbReference type="InterPro" id="IPR058913">
    <property type="entry name" value="Integrase_dom_put"/>
</dbReference>
<dbReference type="Proteomes" id="UP000623467">
    <property type="component" value="Unassembled WGS sequence"/>
</dbReference>
<dbReference type="Gene3D" id="3.30.420.10">
    <property type="entry name" value="Ribonuclease H-like superfamily/Ribonuclease H"/>
    <property type="match status" value="1"/>
</dbReference>
<dbReference type="GO" id="GO:0015074">
    <property type="term" value="P:DNA integration"/>
    <property type="evidence" value="ECO:0007669"/>
    <property type="project" value="InterPro"/>
</dbReference>
<dbReference type="GO" id="GO:0005634">
    <property type="term" value="C:nucleus"/>
    <property type="evidence" value="ECO:0007669"/>
    <property type="project" value="UniProtKB-ARBA"/>
</dbReference>
<feature type="compositionally biased region" description="Acidic residues" evidence="2">
    <location>
        <begin position="468"/>
        <end position="487"/>
    </location>
</feature>
<evidence type="ECO:0000256" key="1">
    <source>
        <dbReference type="ARBA" id="ARBA00022884"/>
    </source>
</evidence>
<dbReference type="InterPro" id="IPR001584">
    <property type="entry name" value="Integrase_cat-core"/>
</dbReference>
<evidence type="ECO:0000313" key="4">
    <source>
        <dbReference type="EMBL" id="KAF7371350.1"/>
    </source>
</evidence>
<dbReference type="PANTHER" id="PTHR46791">
    <property type="entry name" value="EXPRESSED PROTEIN"/>
    <property type="match status" value="1"/>
</dbReference>
<dbReference type="GO" id="GO:0003723">
    <property type="term" value="F:RNA binding"/>
    <property type="evidence" value="ECO:0007669"/>
    <property type="project" value="UniProtKB-KW"/>
</dbReference>
<dbReference type="OrthoDB" id="3353107at2759"/>
<feature type="domain" description="Integrase catalytic" evidence="3">
    <location>
        <begin position="242"/>
        <end position="425"/>
    </location>
</feature>
<proteinExistence type="predicted"/>
<dbReference type="Pfam" id="PF24764">
    <property type="entry name" value="rva_4"/>
    <property type="match status" value="1"/>
</dbReference>
<name>A0A8H7DEE7_9AGAR</name>
<dbReference type="AlphaFoldDB" id="A0A8H7DEE7"/>